<proteinExistence type="predicted"/>
<evidence type="ECO:0000313" key="4">
    <source>
        <dbReference type="Proteomes" id="UP000789901"/>
    </source>
</evidence>
<sequence length="827" mass="92382">MVSEGPGETFLEFSMKYLDAVFGTSDTPELVLPRIEVNDLSTSKPIQDSSTTTNDSGDLRTNKIEVQSNISLQQEKGVNGSKKNSSASVTPAQTKSSTDIRDTSTNITGNSTESFSGKPFLGFTEATLKRKSIIGLEYDEISNALNSGSITGELHIETDNPSHLFWVPAHLHPEIAPNEFRKWLNNHAKDRFNTGTGSLRRRKSTLSKQYIPTENEEDEQSEKKIEPEKSRNDFDWTSFSTSEEKTSESTKIKTIRRSLSLNFSPFIDPNKFDRHSAATVDSPVLIPRMAPALKRAARTKIRRNSVAGEQNPRRFSAHRRTKSTHALPDKDKQNKIENDIVLDSIELNDSSGPIRITLKDDSPTPRRTSSLPQNSPDSIQSHLSPPFETNLSLDTDEIPKLSPKTFPTSSNQTAPTLSSPAASTQSKRTSTWTSWLFGSNSDEKDKESKFKKPKAEKVQKADGDINESGTKEKSSKIISSIFSWSSQSRGKSTEEHGTSNVLLSNSSTSSHLSNKKPKYTNYNRFPIHVERAVYRLSHIKLANPRRPLHEQVLISNMMFWYLSLINKQQIEYGVEGNPNAEKEAQKVKSKVGKYNVGRKRRKGEKKGSSDARRRGASSSAEIAFKTPQYDIQQISQQYLTLPMSPSQANSPYTLDLSYSKEFDDYGDSNPDYSYGYVEDAHGHRKYYHYGDGYISDGTDGGYLNDQDRSNFGVESSHVEGLVYYDSEVENVGGESSNKASNYNSRRPPSPNRRSPSPNGRSSNVRPSPNNQRSTSPVRPLSPNPGTRNKQTPALLNHKESMNIIDPIVDDEDDNVPLGLYKTTHITK</sequence>
<evidence type="ECO:0000259" key="2">
    <source>
        <dbReference type="SMART" id="SM01327"/>
    </source>
</evidence>
<feature type="region of interest" description="Disordered" evidence="1">
    <location>
        <begin position="191"/>
        <end position="250"/>
    </location>
</feature>
<feature type="compositionally biased region" description="Polar residues" evidence="1">
    <location>
        <begin position="783"/>
        <end position="793"/>
    </location>
</feature>
<dbReference type="Pfam" id="PF08632">
    <property type="entry name" value="Zds_C"/>
    <property type="match status" value="1"/>
</dbReference>
<feature type="compositionally biased region" description="Polar residues" evidence="1">
    <location>
        <begin position="405"/>
        <end position="440"/>
    </location>
</feature>
<reference evidence="3 4" key="1">
    <citation type="submission" date="2021-06" db="EMBL/GenBank/DDBJ databases">
        <authorList>
            <person name="Kallberg Y."/>
            <person name="Tangrot J."/>
            <person name="Rosling A."/>
        </authorList>
    </citation>
    <scope>NUCLEOTIDE SEQUENCE [LARGE SCALE GENOMIC DNA]</scope>
    <source>
        <strain evidence="3 4">120-4 pot B 10/14</strain>
    </source>
</reference>
<dbReference type="Proteomes" id="UP000789901">
    <property type="component" value="Unassembled WGS sequence"/>
</dbReference>
<feature type="compositionally biased region" description="Low complexity" evidence="1">
    <location>
        <begin position="740"/>
        <end position="773"/>
    </location>
</feature>
<feature type="domain" description="Protein Zds1 C-terminal" evidence="2">
    <location>
        <begin position="514"/>
        <end position="566"/>
    </location>
</feature>
<dbReference type="SMART" id="SM01327">
    <property type="entry name" value="Zds_C"/>
    <property type="match status" value="1"/>
</dbReference>
<feature type="compositionally biased region" description="Polar residues" evidence="1">
    <location>
        <begin position="365"/>
        <end position="393"/>
    </location>
</feature>
<feature type="region of interest" description="Disordered" evidence="1">
    <location>
        <begin position="74"/>
        <end position="112"/>
    </location>
</feature>
<feature type="compositionally biased region" description="Basic and acidic residues" evidence="1">
    <location>
        <begin position="221"/>
        <end position="234"/>
    </location>
</feature>
<name>A0ABN7UVR0_GIGMA</name>
<feature type="region of interest" description="Disordered" evidence="1">
    <location>
        <begin position="351"/>
        <end position="472"/>
    </location>
</feature>
<feature type="region of interest" description="Disordered" evidence="1">
    <location>
        <begin position="583"/>
        <end position="619"/>
    </location>
</feature>
<dbReference type="InterPro" id="IPR040206">
    <property type="entry name" value="Zds1/2"/>
</dbReference>
<feature type="region of interest" description="Disordered" evidence="1">
    <location>
        <begin position="301"/>
        <end position="335"/>
    </location>
</feature>
<comment type="caution">
    <text evidence="3">The sequence shown here is derived from an EMBL/GenBank/DDBJ whole genome shotgun (WGS) entry which is preliminary data.</text>
</comment>
<protein>
    <submittedName>
        <fullName evidence="3">14817_t:CDS:1</fullName>
    </submittedName>
</protein>
<keyword evidence="4" id="KW-1185">Reference proteome</keyword>
<evidence type="ECO:0000313" key="3">
    <source>
        <dbReference type="EMBL" id="CAG8685948.1"/>
    </source>
</evidence>
<feature type="compositionally biased region" description="Low complexity" evidence="1">
    <location>
        <begin position="499"/>
        <end position="512"/>
    </location>
</feature>
<feature type="region of interest" description="Disordered" evidence="1">
    <location>
        <begin position="730"/>
        <end position="797"/>
    </location>
</feature>
<gene>
    <name evidence="3" type="ORF">GMARGA_LOCUS11257</name>
</gene>
<feature type="compositionally biased region" description="Basic residues" evidence="1">
    <location>
        <begin position="587"/>
        <end position="604"/>
    </location>
</feature>
<accession>A0ABN7UVR0</accession>
<dbReference type="EMBL" id="CAJVQB010006537">
    <property type="protein sequence ID" value="CAG8685948.1"/>
    <property type="molecule type" value="Genomic_DNA"/>
</dbReference>
<feature type="region of interest" description="Disordered" evidence="1">
    <location>
        <begin position="42"/>
        <end position="62"/>
    </location>
</feature>
<dbReference type="PANTHER" id="PTHR28089:SF1">
    <property type="entry name" value="PROTEIN ZDS1-RELATED"/>
    <property type="match status" value="1"/>
</dbReference>
<feature type="compositionally biased region" description="Basic and acidic residues" evidence="1">
    <location>
        <begin position="441"/>
        <end position="472"/>
    </location>
</feature>
<feature type="region of interest" description="Disordered" evidence="1">
    <location>
        <begin position="488"/>
        <end position="517"/>
    </location>
</feature>
<feature type="compositionally biased region" description="Polar residues" evidence="1">
    <location>
        <begin position="42"/>
        <end position="56"/>
    </location>
</feature>
<dbReference type="InterPro" id="IPR013941">
    <property type="entry name" value="ZDS1_C"/>
</dbReference>
<organism evidence="3 4">
    <name type="scientific">Gigaspora margarita</name>
    <dbReference type="NCBI Taxonomy" id="4874"/>
    <lineage>
        <taxon>Eukaryota</taxon>
        <taxon>Fungi</taxon>
        <taxon>Fungi incertae sedis</taxon>
        <taxon>Mucoromycota</taxon>
        <taxon>Glomeromycotina</taxon>
        <taxon>Glomeromycetes</taxon>
        <taxon>Diversisporales</taxon>
        <taxon>Gigasporaceae</taxon>
        <taxon>Gigaspora</taxon>
    </lineage>
</organism>
<dbReference type="PANTHER" id="PTHR28089">
    <property type="entry name" value="PROTEIN ZDS1-RELATED"/>
    <property type="match status" value="1"/>
</dbReference>
<evidence type="ECO:0000256" key="1">
    <source>
        <dbReference type="SAM" id="MobiDB-lite"/>
    </source>
</evidence>